<dbReference type="EMBL" id="JBHULX010000017">
    <property type="protein sequence ID" value="MFD2591228.1"/>
    <property type="molecule type" value="Genomic_DNA"/>
</dbReference>
<dbReference type="InterPro" id="IPR023393">
    <property type="entry name" value="START-like_dom_sf"/>
</dbReference>
<dbReference type="SUPFAM" id="SSF55961">
    <property type="entry name" value="Bet v1-like"/>
    <property type="match status" value="1"/>
</dbReference>
<protein>
    <submittedName>
        <fullName evidence="1">SRPBCC family protein</fullName>
    </submittedName>
</protein>
<organism evidence="1 2">
    <name type="scientific">Aquimarina hainanensis</name>
    <dbReference type="NCBI Taxonomy" id="1578017"/>
    <lineage>
        <taxon>Bacteria</taxon>
        <taxon>Pseudomonadati</taxon>
        <taxon>Bacteroidota</taxon>
        <taxon>Flavobacteriia</taxon>
        <taxon>Flavobacteriales</taxon>
        <taxon>Flavobacteriaceae</taxon>
        <taxon>Aquimarina</taxon>
    </lineage>
</organism>
<sequence length="179" mass="20724">MGILKKILLVIAILIAIPLITALFVKKEYDVEREVIIDKPKQEVFEYVKYLKNQDQYSKWALMDPEMKKTYSGTDGMVGFIAAWDSENEEVGKGEQEIKKITEGERIDYELRFLTPFQSTEPAYMITEAISGNKTKVKWGFSGHMDYPMNLMMLFMDFEQMIGDDLNTGLQNLKNILEK</sequence>
<comment type="caution">
    <text evidence="1">The sequence shown here is derived from an EMBL/GenBank/DDBJ whole genome shotgun (WGS) entry which is preliminary data.</text>
</comment>
<evidence type="ECO:0000313" key="2">
    <source>
        <dbReference type="Proteomes" id="UP001597459"/>
    </source>
</evidence>
<reference evidence="2" key="1">
    <citation type="journal article" date="2019" name="Int. J. Syst. Evol. Microbiol.">
        <title>The Global Catalogue of Microorganisms (GCM) 10K type strain sequencing project: providing services to taxonomists for standard genome sequencing and annotation.</title>
        <authorList>
            <consortium name="The Broad Institute Genomics Platform"/>
            <consortium name="The Broad Institute Genome Sequencing Center for Infectious Disease"/>
            <person name="Wu L."/>
            <person name="Ma J."/>
        </authorList>
    </citation>
    <scope>NUCLEOTIDE SEQUENCE [LARGE SCALE GENOMIC DNA]</scope>
    <source>
        <strain evidence="2">KCTC 42423</strain>
    </source>
</reference>
<dbReference type="RefSeq" id="WP_176029220.1">
    <property type="nucleotide sequence ID" value="NZ_JBHSJV010000001.1"/>
</dbReference>
<name>A0ABW5N9I0_9FLAO</name>
<accession>A0ABW5N9I0</accession>
<dbReference type="Proteomes" id="UP001597459">
    <property type="component" value="Unassembled WGS sequence"/>
</dbReference>
<dbReference type="CDD" id="cd07818">
    <property type="entry name" value="SRPBCC_1"/>
    <property type="match status" value="1"/>
</dbReference>
<gene>
    <name evidence="1" type="ORF">ACFSTE_10370</name>
</gene>
<dbReference type="Gene3D" id="3.30.530.20">
    <property type="match status" value="1"/>
</dbReference>
<proteinExistence type="predicted"/>
<evidence type="ECO:0000313" key="1">
    <source>
        <dbReference type="EMBL" id="MFD2591228.1"/>
    </source>
</evidence>
<keyword evidence="2" id="KW-1185">Reference proteome</keyword>